<dbReference type="PANTHER" id="PTHR30153:SF2">
    <property type="entry name" value="REPLICATIVE DNA HELICASE"/>
    <property type="match status" value="1"/>
</dbReference>
<accession>A0ABR9VS09</accession>
<dbReference type="InterPro" id="IPR036185">
    <property type="entry name" value="DNA_heli_DnaB-like_N_sf"/>
</dbReference>
<dbReference type="CDD" id="cd00984">
    <property type="entry name" value="DnaB_C"/>
    <property type="match status" value="1"/>
</dbReference>
<keyword evidence="4 12" id="KW-0547">Nucleotide-binding</keyword>
<dbReference type="Pfam" id="PF03796">
    <property type="entry name" value="DnaB_C"/>
    <property type="match status" value="1"/>
</dbReference>
<evidence type="ECO:0000313" key="14">
    <source>
        <dbReference type="EMBL" id="MBE9254143.1"/>
    </source>
</evidence>
<keyword evidence="15" id="KW-1185">Reference proteome</keyword>
<dbReference type="GO" id="GO:0003678">
    <property type="term" value="F:DNA helicase activity"/>
    <property type="evidence" value="ECO:0007669"/>
    <property type="project" value="UniProtKB-EC"/>
</dbReference>
<dbReference type="NCBIfam" id="TIGR00665">
    <property type="entry name" value="DnaB"/>
    <property type="match status" value="1"/>
</dbReference>
<dbReference type="InterPro" id="IPR007694">
    <property type="entry name" value="DNA_helicase_DnaB-like_C"/>
</dbReference>
<proteinExistence type="inferred from homology"/>
<keyword evidence="6 12" id="KW-0347">Helicase</keyword>
<dbReference type="Gene3D" id="1.10.860.10">
    <property type="entry name" value="DNAb Helicase, Chain A"/>
    <property type="match status" value="1"/>
</dbReference>
<reference evidence="14 15" key="1">
    <citation type="submission" date="2020-10" db="EMBL/GenBank/DDBJ databases">
        <authorList>
            <person name="Castelo-Branco R."/>
            <person name="Eusebio N."/>
            <person name="Adriana R."/>
            <person name="Vieira A."/>
            <person name="Brugerolle De Fraissinette N."/>
            <person name="Rezende De Castro R."/>
            <person name="Schneider M.P."/>
            <person name="Vasconcelos V."/>
            <person name="Leao P.N."/>
        </authorList>
    </citation>
    <scope>NUCLEOTIDE SEQUENCE [LARGE SCALE GENOMIC DNA]</scope>
    <source>
        <strain evidence="14 15">LEGE 00031</strain>
    </source>
</reference>
<evidence type="ECO:0000256" key="6">
    <source>
        <dbReference type="ARBA" id="ARBA00022806"/>
    </source>
</evidence>
<dbReference type="Proteomes" id="UP000658720">
    <property type="component" value="Unassembled WGS sequence"/>
</dbReference>
<keyword evidence="2 12" id="KW-0639">Primosome</keyword>
<dbReference type="InterPro" id="IPR027417">
    <property type="entry name" value="P-loop_NTPase"/>
</dbReference>
<name>A0ABR9VS09_9SYNC</name>
<evidence type="ECO:0000256" key="3">
    <source>
        <dbReference type="ARBA" id="ARBA00022705"/>
    </source>
</evidence>
<evidence type="ECO:0000256" key="4">
    <source>
        <dbReference type="ARBA" id="ARBA00022741"/>
    </source>
</evidence>
<dbReference type="PROSITE" id="PS51199">
    <property type="entry name" value="SF4_HELICASE"/>
    <property type="match status" value="1"/>
</dbReference>
<dbReference type="Gene3D" id="3.40.50.300">
    <property type="entry name" value="P-loop containing nucleotide triphosphate hydrolases"/>
    <property type="match status" value="1"/>
</dbReference>
<evidence type="ECO:0000256" key="7">
    <source>
        <dbReference type="ARBA" id="ARBA00022840"/>
    </source>
</evidence>
<dbReference type="SUPFAM" id="SSF52540">
    <property type="entry name" value="P-loop containing nucleoside triphosphate hydrolases"/>
    <property type="match status" value="1"/>
</dbReference>
<dbReference type="RefSeq" id="WP_194019810.1">
    <property type="nucleotide sequence ID" value="NZ_JADEVV010000024.1"/>
</dbReference>
<protein>
    <recommendedName>
        <fullName evidence="11 12">Replicative DNA helicase</fullName>
        <ecNumber evidence="11 12">5.6.2.3</ecNumber>
    </recommendedName>
</protein>
<dbReference type="NCBIfam" id="NF004384">
    <property type="entry name" value="PRK05748.1"/>
    <property type="match status" value="1"/>
</dbReference>
<evidence type="ECO:0000256" key="11">
    <source>
        <dbReference type="NCBIfam" id="TIGR00665"/>
    </source>
</evidence>
<keyword evidence="8 12" id="KW-0238">DNA-binding</keyword>
<dbReference type="Pfam" id="PF00772">
    <property type="entry name" value="DnaB"/>
    <property type="match status" value="1"/>
</dbReference>
<dbReference type="EC" id="5.6.2.3" evidence="11 12"/>
<evidence type="ECO:0000256" key="8">
    <source>
        <dbReference type="ARBA" id="ARBA00023125"/>
    </source>
</evidence>
<comment type="function">
    <text evidence="12">The main replicative DNA helicase, it participates in initiation and elongation during chromosome replication. Travels ahead of the DNA replisome, separating dsDNA into templates for DNA synthesis. A processive ATP-dependent 5'-3' DNA helicase it has DNA-dependent ATPase activity.</text>
</comment>
<dbReference type="PANTHER" id="PTHR30153">
    <property type="entry name" value="REPLICATIVE DNA HELICASE DNAB"/>
    <property type="match status" value="1"/>
</dbReference>
<dbReference type="InterPro" id="IPR016136">
    <property type="entry name" value="DNA_helicase_N/primase_C"/>
</dbReference>
<keyword evidence="9" id="KW-0413">Isomerase</keyword>
<evidence type="ECO:0000256" key="12">
    <source>
        <dbReference type="RuleBase" id="RU362085"/>
    </source>
</evidence>
<dbReference type="InterPro" id="IPR007693">
    <property type="entry name" value="DNA_helicase_DnaB-like_N"/>
</dbReference>
<keyword evidence="3 12" id="KW-0235">DNA replication</keyword>
<evidence type="ECO:0000256" key="9">
    <source>
        <dbReference type="ARBA" id="ARBA00023235"/>
    </source>
</evidence>
<dbReference type="SUPFAM" id="SSF48024">
    <property type="entry name" value="N-terminal domain of DnaB helicase"/>
    <property type="match status" value="1"/>
</dbReference>
<evidence type="ECO:0000256" key="1">
    <source>
        <dbReference type="ARBA" id="ARBA00008428"/>
    </source>
</evidence>
<evidence type="ECO:0000259" key="13">
    <source>
        <dbReference type="PROSITE" id="PS51199"/>
    </source>
</evidence>
<keyword evidence="7 12" id="KW-0067">ATP-binding</keyword>
<keyword evidence="5 12" id="KW-0378">Hydrolase</keyword>
<comment type="similarity">
    <text evidence="1 12">Belongs to the helicase family. DnaB subfamily.</text>
</comment>
<gene>
    <name evidence="14" type="primary">dnaB</name>
    <name evidence="14" type="ORF">IQ217_09885</name>
</gene>
<evidence type="ECO:0000256" key="5">
    <source>
        <dbReference type="ARBA" id="ARBA00022801"/>
    </source>
</evidence>
<comment type="catalytic activity">
    <reaction evidence="10 12">
        <text>ATP + H2O = ADP + phosphate + H(+)</text>
        <dbReference type="Rhea" id="RHEA:13065"/>
        <dbReference type="ChEBI" id="CHEBI:15377"/>
        <dbReference type="ChEBI" id="CHEBI:15378"/>
        <dbReference type="ChEBI" id="CHEBI:30616"/>
        <dbReference type="ChEBI" id="CHEBI:43474"/>
        <dbReference type="ChEBI" id="CHEBI:456216"/>
        <dbReference type="EC" id="5.6.2.3"/>
    </reaction>
</comment>
<dbReference type="GO" id="GO:0016787">
    <property type="term" value="F:hydrolase activity"/>
    <property type="evidence" value="ECO:0007669"/>
    <property type="project" value="UniProtKB-KW"/>
</dbReference>
<evidence type="ECO:0000313" key="15">
    <source>
        <dbReference type="Proteomes" id="UP000658720"/>
    </source>
</evidence>
<feature type="domain" description="SF4 helicase" evidence="13">
    <location>
        <begin position="176"/>
        <end position="441"/>
    </location>
</feature>
<comment type="caution">
    <text evidence="14">The sequence shown here is derived from an EMBL/GenBank/DDBJ whole genome shotgun (WGS) entry which is preliminary data.</text>
</comment>
<dbReference type="InterPro" id="IPR007692">
    <property type="entry name" value="DNA_helicase_DnaB"/>
</dbReference>
<evidence type="ECO:0000256" key="10">
    <source>
        <dbReference type="ARBA" id="ARBA00048954"/>
    </source>
</evidence>
<sequence length="443" mass="49363">MVANPALPPQNIEAEEYILGGILLDPEAIGRIIDLLVVDAFYVKAHRLIYESMLSLHGQSQPTDLMSVSSWLQDHHHLEAIGGMVKLTQLLDRTISAVNIDRFAVLVMDKYLRRQLIAAGHDIVDLGYETSKELETIFDESEQKIFRLTQSRPQAGLVPLSETLVNTFIELDKLHEKLSSPGVETQFYDLDAMTGGLQRADLIILAGRPSMGKTAFGLGIAANIAKNQNLPVAIFSLEMSKEQLALRLLASESLIDSNRLRTGHFSQAEFEPLTAAMGTLSSLPIYIDDTASISVTQMRSQVRRLQSEQKGPLGMVLIDYLQLMEGGSDNRVQELSKITRSLKGLAREINAPVIALSQLSRAVESRTNKRPMMSDLRESGSIEQDADLIMMIYRDEYYNPDTPDPGVAELLIVKHRNGPTGVIKLLFKPEFTQFLNLQQSRDY</sequence>
<dbReference type="EMBL" id="JADEVV010000024">
    <property type="protein sequence ID" value="MBE9254143.1"/>
    <property type="molecule type" value="Genomic_DNA"/>
</dbReference>
<evidence type="ECO:0000256" key="2">
    <source>
        <dbReference type="ARBA" id="ARBA00022515"/>
    </source>
</evidence>
<organism evidence="14 15">
    <name type="scientific">Synechocystis salina LEGE 00031</name>
    <dbReference type="NCBI Taxonomy" id="1828736"/>
    <lineage>
        <taxon>Bacteria</taxon>
        <taxon>Bacillati</taxon>
        <taxon>Cyanobacteriota</taxon>
        <taxon>Cyanophyceae</taxon>
        <taxon>Synechococcales</taxon>
        <taxon>Merismopediaceae</taxon>
        <taxon>Synechocystis</taxon>
    </lineage>
</organism>